<proteinExistence type="predicted"/>
<dbReference type="InterPro" id="IPR036457">
    <property type="entry name" value="PPM-type-like_dom_sf"/>
</dbReference>
<dbReference type="PROSITE" id="PS51746">
    <property type="entry name" value="PPM_2"/>
    <property type="match status" value="1"/>
</dbReference>
<dbReference type="GO" id="GO:0004722">
    <property type="term" value="F:protein serine/threonine phosphatase activity"/>
    <property type="evidence" value="ECO:0007669"/>
    <property type="project" value="InterPro"/>
</dbReference>
<dbReference type="EMBL" id="MFSY01000024">
    <property type="protein sequence ID" value="OGI47271.1"/>
    <property type="molecule type" value="Genomic_DNA"/>
</dbReference>
<gene>
    <name evidence="2" type="ORF">A2637_04790</name>
</gene>
<dbReference type="Proteomes" id="UP000179360">
    <property type="component" value="Unassembled WGS sequence"/>
</dbReference>
<sequence length="274" mass="28965">MSGLTMAGLTDPGRQRAGNEDSIAVQPELGLAVLADGMGGHQAGEVASSMAVDIVRRHFVEALARPAPRGKKGRGAKEAVELRAAGEAIRLANSAIYEMARARPECAGMGSTIVVAVFYGDKMCVAHVGDSRLYRFRRGRIEQLTQDHSVIQELVSRGLVTREEAQHSIGKNLVTRALGVESGVTPDIAEQTVQTGDIYLLCSDGLNDVITDPEIAQELGKNGANLEETTRRLVALANARGGPDNISVILARTGAQLERGGNPPARPRAAAKQG</sequence>
<dbReference type="SMART" id="SM00332">
    <property type="entry name" value="PP2Cc"/>
    <property type="match status" value="1"/>
</dbReference>
<dbReference type="InterPro" id="IPR001932">
    <property type="entry name" value="PPM-type_phosphatase-like_dom"/>
</dbReference>
<protein>
    <recommendedName>
        <fullName evidence="1">PPM-type phosphatase domain-containing protein</fullName>
    </recommendedName>
</protein>
<feature type="domain" description="PPM-type phosphatase" evidence="1">
    <location>
        <begin position="5"/>
        <end position="253"/>
    </location>
</feature>
<dbReference type="InterPro" id="IPR015655">
    <property type="entry name" value="PP2C"/>
</dbReference>
<organism evidence="2 3">
    <name type="scientific">Candidatus Muproteobacteria bacterium RIFCSPHIGHO2_01_FULL_65_16</name>
    <dbReference type="NCBI Taxonomy" id="1817764"/>
    <lineage>
        <taxon>Bacteria</taxon>
        <taxon>Pseudomonadati</taxon>
        <taxon>Pseudomonadota</taxon>
        <taxon>Candidatus Muproteobacteria</taxon>
    </lineage>
</organism>
<evidence type="ECO:0000259" key="1">
    <source>
        <dbReference type="PROSITE" id="PS51746"/>
    </source>
</evidence>
<dbReference type="SUPFAM" id="SSF81606">
    <property type="entry name" value="PP2C-like"/>
    <property type="match status" value="1"/>
</dbReference>
<evidence type="ECO:0000313" key="3">
    <source>
        <dbReference type="Proteomes" id="UP000179360"/>
    </source>
</evidence>
<dbReference type="Pfam" id="PF13672">
    <property type="entry name" value="PP2C_2"/>
    <property type="match status" value="1"/>
</dbReference>
<name>A0A1F6TQ61_9PROT</name>
<dbReference type="NCBIfam" id="NF033484">
    <property type="entry name" value="Stp1_PP2C_phos"/>
    <property type="match status" value="1"/>
</dbReference>
<dbReference type="PANTHER" id="PTHR47992">
    <property type="entry name" value="PROTEIN PHOSPHATASE"/>
    <property type="match status" value="1"/>
</dbReference>
<accession>A0A1F6TQ61</accession>
<evidence type="ECO:0000313" key="2">
    <source>
        <dbReference type="EMBL" id="OGI47271.1"/>
    </source>
</evidence>
<dbReference type="AlphaFoldDB" id="A0A1F6TQ61"/>
<dbReference type="SMART" id="SM00331">
    <property type="entry name" value="PP2C_SIG"/>
    <property type="match status" value="1"/>
</dbReference>
<comment type="caution">
    <text evidence="2">The sequence shown here is derived from an EMBL/GenBank/DDBJ whole genome shotgun (WGS) entry which is preliminary data.</text>
</comment>
<reference evidence="2 3" key="1">
    <citation type="journal article" date="2016" name="Nat. Commun.">
        <title>Thousands of microbial genomes shed light on interconnected biogeochemical processes in an aquifer system.</title>
        <authorList>
            <person name="Anantharaman K."/>
            <person name="Brown C.T."/>
            <person name="Hug L.A."/>
            <person name="Sharon I."/>
            <person name="Castelle C.J."/>
            <person name="Probst A.J."/>
            <person name="Thomas B.C."/>
            <person name="Singh A."/>
            <person name="Wilkins M.J."/>
            <person name="Karaoz U."/>
            <person name="Brodie E.L."/>
            <person name="Williams K.H."/>
            <person name="Hubbard S.S."/>
            <person name="Banfield J.F."/>
        </authorList>
    </citation>
    <scope>NUCLEOTIDE SEQUENCE [LARGE SCALE GENOMIC DNA]</scope>
</reference>
<dbReference type="Gene3D" id="3.60.40.10">
    <property type="entry name" value="PPM-type phosphatase domain"/>
    <property type="match status" value="1"/>
</dbReference>
<dbReference type="CDD" id="cd00143">
    <property type="entry name" value="PP2Cc"/>
    <property type="match status" value="1"/>
</dbReference>
<dbReference type="STRING" id="1817764.A2637_04790"/>